<evidence type="ECO:0000256" key="2">
    <source>
        <dbReference type="ARBA" id="ARBA00008576"/>
    </source>
</evidence>
<sequence length="419" mass="46946">MTSKVSFTVKRPTPVSRDASSGPDDRPSAIPRHLRADSAPGSPLSRSRTSSPARYYEPPDSSDEDDESRDELVTAFDAMGAQRCVPSFSSARPSQLTSVRYNSLHERKKEPAGPLVIPALKNRDWRELARKRRTQGQFVPESAKASTGQDGSVGGLGTRDTINSGPVKSGLHVRTKAEAVEEQEVDMVPVDETVKQEVQDDETEDQKALRAVLAEANGFGADTKPAIDVIPAVSETDALKQDVEELPDVASLEDYARVPVEQFGLALLRGMGWKEGTAASRKPGKGMVQPYLPEARPALLGIGAKPQEVYDDGSDPKKRKGGKPDMRYMPVVKQESSSRNGSASQSRRASRSRSPSGRRDRRDDDRRRDEDRRRDSRRDYDDDRRRDSSRRDYDRRDSGRRDYDRRDRDYDDRQSRRRD</sequence>
<comment type="similarity">
    <text evidence="2">Belongs to the SPP2 family.</text>
</comment>
<feature type="compositionally biased region" description="Basic and acidic residues" evidence="4">
    <location>
        <begin position="357"/>
        <end position="419"/>
    </location>
</feature>
<dbReference type="GO" id="GO:0003676">
    <property type="term" value="F:nucleic acid binding"/>
    <property type="evidence" value="ECO:0007669"/>
    <property type="project" value="InterPro"/>
</dbReference>
<evidence type="ECO:0000256" key="1">
    <source>
        <dbReference type="ARBA" id="ARBA00004123"/>
    </source>
</evidence>
<feature type="region of interest" description="Disordered" evidence="4">
    <location>
        <begin position="131"/>
        <end position="169"/>
    </location>
</feature>
<evidence type="ECO:0000256" key="3">
    <source>
        <dbReference type="ARBA" id="ARBA00023242"/>
    </source>
</evidence>
<evidence type="ECO:0000313" key="6">
    <source>
        <dbReference type="EMBL" id="KAF7298115.1"/>
    </source>
</evidence>
<dbReference type="InterPro" id="IPR000467">
    <property type="entry name" value="G_patch_dom"/>
</dbReference>
<dbReference type="AlphaFoldDB" id="A0A8H6SEK5"/>
<dbReference type="PROSITE" id="PS50174">
    <property type="entry name" value="G_PATCH"/>
    <property type="match status" value="1"/>
</dbReference>
<dbReference type="InterPro" id="IPR045166">
    <property type="entry name" value="Spp2-like"/>
</dbReference>
<feature type="domain" description="G-patch" evidence="5">
    <location>
        <begin position="260"/>
        <end position="307"/>
    </location>
</feature>
<gene>
    <name evidence="6" type="ORF">HMN09_01032900</name>
</gene>
<keyword evidence="3" id="KW-0539">Nucleus</keyword>
<dbReference type="PANTHER" id="PTHR15818">
    <property type="entry name" value="G PATCH AND KOW-CONTAINING"/>
    <property type="match status" value="1"/>
</dbReference>
<name>A0A8H6SEK5_MYCCL</name>
<accession>A0A8H6SEK5</accession>
<organism evidence="6 7">
    <name type="scientific">Mycena chlorophos</name>
    <name type="common">Agaric fungus</name>
    <name type="synonym">Agaricus chlorophos</name>
    <dbReference type="NCBI Taxonomy" id="658473"/>
    <lineage>
        <taxon>Eukaryota</taxon>
        <taxon>Fungi</taxon>
        <taxon>Dikarya</taxon>
        <taxon>Basidiomycota</taxon>
        <taxon>Agaricomycotina</taxon>
        <taxon>Agaricomycetes</taxon>
        <taxon>Agaricomycetidae</taxon>
        <taxon>Agaricales</taxon>
        <taxon>Marasmiineae</taxon>
        <taxon>Mycenaceae</taxon>
        <taxon>Mycena</taxon>
    </lineage>
</organism>
<proteinExistence type="inferred from homology"/>
<feature type="compositionally biased region" description="Low complexity" evidence="4">
    <location>
        <begin position="337"/>
        <end position="355"/>
    </location>
</feature>
<feature type="compositionally biased region" description="Acidic residues" evidence="4">
    <location>
        <begin position="60"/>
        <end position="69"/>
    </location>
</feature>
<evidence type="ECO:0000313" key="7">
    <source>
        <dbReference type="Proteomes" id="UP000613580"/>
    </source>
</evidence>
<dbReference type="PANTHER" id="PTHR15818:SF2">
    <property type="entry name" value="G-PATCH DOMAIN AND KOW MOTIFS-CONTAINING PROTEIN"/>
    <property type="match status" value="1"/>
</dbReference>
<feature type="region of interest" description="Disordered" evidence="4">
    <location>
        <begin position="1"/>
        <end position="75"/>
    </location>
</feature>
<dbReference type="Pfam" id="PF12656">
    <property type="entry name" value="G-patch_2"/>
    <property type="match status" value="1"/>
</dbReference>
<keyword evidence="7" id="KW-1185">Reference proteome</keyword>
<comment type="subcellular location">
    <subcellularLocation>
        <location evidence="1">Nucleus</location>
    </subcellularLocation>
</comment>
<reference evidence="6" key="1">
    <citation type="submission" date="2020-05" db="EMBL/GenBank/DDBJ databases">
        <title>Mycena genomes resolve the evolution of fungal bioluminescence.</title>
        <authorList>
            <person name="Tsai I.J."/>
        </authorList>
    </citation>
    <scope>NUCLEOTIDE SEQUENCE</scope>
    <source>
        <strain evidence="6">110903Hualien_Pintung</strain>
    </source>
</reference>
<dbReference type="GO" id="GO:0000398">
    <property type="term" value="P:mRNA splicing, via spliceosome"/>
    <property type="evidence" value="ECO:0007669"/>
    <property type="project" value="InterPro"/>
</dbReference>
<dbReference type="EMBL" id="JACAZE010000015">
    <property type="protein sequence ID" value="KAF7298115.1"/>
    <property type="molecule type" value="Genomic_DNA"/>
</dbReference>
<protein>
    <submittedName>
        <fullName evidence="6">G-patch domain-containing protein</fullName>
    </submittedName>
</protein>
<evidence type="ECO:0000259" key="5">
    <source>
        <dbReference type="PROSITE" id="PS50174"/>
    </source>
</evidence>
<dbReference type="GO" id="GO:0005681">
    <property type="term" value="C:spliceosomal complex"/>
    <property type="evidence" value="ECO:0007669"/>
    <property type="project" value="TreeGrafter"/>
</dbReference>
<evidence type="ECO:0000256" key="4">
    <source>
        <dbReference type="SAM" id="MobiDB-lite"/>
    </source>
</evidence>
<dbReference type="OrthoDB" id="5577072at2759"/>
<dbReference type="InterPro" id="IPR026822">
    <property type="entry name" value="Spp2/MOS2_G-patch"/>
</dbReference>
<feature type="region of interest" description="Disordered" evidence="4">
    <location>
        <begin position="298"/>
        <end position="419"/>
    </location>
</feature>
<comment type="caution">
    <text evidence="6">The sequence shown here is derived from an EMBL/GenBank/DDBJ whole genome shotgun (WGS) entry which is preliminary data.</text>
</comment>
<dbReference type="Proteomes" id="UP000613580">
    <property type="component" value="Unassembled WGS sequence"/>
</dbReference>